<dbReference type="AlphaFoldDB" id="A0A2A5WWL8"/>
<proteinExistence type="predicted"/>
<dbReference type="PANTHER" id="PTHR34703:SF1">
    <property type="entry name" value="ANTIPORTER SUBUNIT MNHG2-RELATED"/>
    <property type="match status" value="1"/>
</dbReference>
<keyword evidence="1" id="KW-1133">Transmembrane helix</keyword>
<evidence type="ECO:0000313" key="2">
    <source>
        <dbReference type="EMBL" id="PDH40821.1"/>
    </source>
</evidence>
<protein>
    <submittedName>
        <fullName evidence="2">Sodium:proton antiporter</fullName>
    </submittedName>
</protein>
<dbReference type="PANTHER" id="PTHR34703">
    <property type="entry name" value="ANTIPORTER SUBUNIT MNHG2-RELATED"/>
    <property type="match status" value="1"/>
</dbReference>
<dbReference type="NCBIfam" id="TIGR01300">
    <property type="entry name" value="CPA3_mnhG_phaG"/>
    <property type="match status" value="1"/>
</dbReference>
<gene>
    <name evidence="2" type="ORF">CNE99_02680</name>
</gene>
<evidence type="ECO:0000313" key="3">
    <source>
        <dbReference type="Proteomes" id="UP000219327"/>
    </source>
</evidence>
<name>A0A2A5WWL8_9GAMM</name>
<organism evidence="2 3">
    <name type="scientific">OM182 bacterium MED-G24</name>
    <dbReference type="NCBI Taxonomy" id="1986255"/>
    <lineage>
        <taxon>Bacteria</taxon>
        <taxon>Pseudomonadati</taxon>
        <taxon>Pseudomonadota</taxon>
        <taxon>Gammaproteobacteria</taxon>
        <taxon>OMG group</taxon>
        <taxon>OM182 clade</taxon>
    </lineage>
</organism>
<reference evidence="2 3" key="1">
    <citation type="submission" date="2017-08" db="EMBL/GenBank/DDBJ databases">
        <title>Fine stratification of microbial communities through a metagenomic profile of the photic zone.</title>
        <authorList>
            <person name="Haro-Moreno J.M."/>
            <person name="Lopez-Perez M."/>
            <person name="De La Torre J."/>
            <person name="Picazo A."/>
            <person name="Camacho A."/>
            <person name="Rodriguez-Valera F."/>
        </authorList>
    </citation>
    <scope>NUCLEOTIDE SEQUENCE [LARGE SCALE GENOMIC DNA]</scope>
    <source>
        <strain evidence="2">MED-G24</strain>
    </source>
</reference>
<dbReference type="GO" id="GO:0015385">
    <property type="term" value="F:sodium:proton antiporter activity"/>
    <property type="evidence" value="ECO:0007669"/>
    <property type="project" value="TreeGrafter"/>
</dbReference>
<feature type="transmembrane region" description="Helical" evidence="1">
    <location>
        <begin position="36"/>
        <end position="56"/>
    </location>
</feature>
<feature type="transmembrane region" description="Helical" evidence="1">
    <location>
        <begin position="62"/>
        <end position="82"/>
    </location>
</feature>
<feature type="transmembrane region" description="Helical" evidence="1">
    <location>
        <begin position="6"/>
        <end position="24"/>
    </location>
</feature>
<evidence type="ECO:0000256" key="1">
    <source>
        <dbReference type="SAM" id="Phobius"/>
    </source>
</evidence>
<dbReference type="Pfam" id="PF03334">
    <property type="entry name" value="PhaG_MnhG_YufB"/>
    <property type="match status" value="1"/>
</dbReference>
<accession>A0A2A5WWL8</accession>
<dbReference type="InterPro" id="IPR005133">
    <property type="entry name" value="PhaG_MnhG_YufB"/>
</dbReference>
<dbReference type="EMBL" id="NTKD01000008">
    <property type="protein sequence ID" value="PDH40821.1"/>
    <property type="molecule type" value="Genomic_DNA"/>
</dbReference>
<keyword evidence="1" id="KW-0812">Transmembrane</keyword>
<dbReference type="Proteomes" id="UP000219327">
    <property type="component" value="Unassembled WGS sequence"/>
</dbReference>
<keyword evidence="1" id="KW-0472">Membrane</keyword>
<comment type="caution">
    <text evidence="2">The sequence shown here is derived from an EMBL/GenBank/DDBJ whole genome shotgun (WGS) entry which is preliminary data.</text>
</comment>
<sequence length="101" mass="10797">MIAWLADGLMLVGAIFCLLGSIGMHRFPDFYTRVHAAGITDTLGTILVLIGLAMQADPGDSLKLLLVFAFLFFTSPVATHSLSNAAIKSGYRPRLGIDADD</sequence>